<keyword evidence="2" id="KW-1185">Reference proteome</keyword>
<dbReference type="AlphaFoldDB" id="A0AAV4MMA8"/>
<organism evidence="1 2">
    <name type="scientific">Caerostris extrusa</name>
    <name type="common">Bark spider</name>
    <name type="synonym">Caerostris bankana</name>
    <dbReference type="NCBI Taxonomy" id="172846"/>
    <lineage>
        <taxon>Eukaryota</taxon>
        <taxon>Metazoa</taxon>
        <taxon>Ecdysozoa</taxon>
        <taxon>Arthropoda</taxon>
        <taxon>Chelicerata</taxon>
        <taxon>Arachnida</taxon>
        <taxon>Araneae</taxon>
        <taxon>Araneomorphae</taxon>
        <taxon>Entelegynae</taxon>
        <taxon>Araneoidea</taxon>
        <taxon>Araneidae</taxon>
        <taxon>Caerostris</taxon>
    </lineage>
</organism>
<dbReference type="EMBL" id="BPLR01002381">
    <property type="protein sequence ID" value="GIX73161.1"/>
    <property type="molecule type" value="Genomic_DNA"/>
</dbReference>
<sequence length="78" mass="8718">MTDSRYESSPKEKRFVTRIFCRKFEEKNVFVAAVAPSPTLLGGEGLFVPLLKSAKSARCPFELGELVRVLVEKLGKTN</sequence>
<reference evidence="1 2" key="1">
    <citation type="submission" date="2021-06" db="EMBL/GenBank/DDBJ databases">
        <title>Caerostris extrusa draft genome.</title>
        <authorList>
            <person name="Kono N."/>
            <person name="Arakawa K."/>
        </authorList>
    </citation>
    <scope>NUCLEOTIDE SEQUENCE [LARGE SCALE GENOMIC DNA]</scope>
</reference>
<evidence type="ECO:0000313" key="2">
    <source>
        <dbReference type="Proteomes" id="UP001054945"/>
    </source>
</evidence>
<gene>
    <name evidence="1" type="ORF">CEXT_64621</name>
</gene>
<evidence type="ECO:0008006" key="3">
    <source>
        <dbReference type="Google" id="ProtNLM"/>
    </source>
</evidence>
<dbReference type="Proteomes" id="UP001054945">
    <property type="component" value="Unassembled WGS sequence"/>
</dbReference>
<name>A0AAV4MMA8_CAEEX</name>
<comment type="caution">
    <text evidence="1">The sequence shown here is derived from an EMBL/GenBank/DDBJ whole genome shotgun (WGS) entry which is preliminary data.</text>
</comment>
<evidence type="ECO:0000313" key="1">
    <source>
        <dbReference type="EMBL" id="GIX73161.1"/>
    </source>
</evidence>
<accession>A0AAV4MMA8</accession>
<proteinExistence type="predicted"/>
<protein>
    <recommendedName>
        <fullName evidence="3">Ribosomal protein S1</fullName>
    </recommendedName>
</protein>